<accession>A0A4R1BSH8</accession>
<keyword evidence="2" id="KW-1185">Reference proteome</keyword>
<dbReference type="RefSeq" id="WP_131444444.1">
    <property type="nucleotide sequence ID" value="NZ_SJZB01000003.1"/>
</dbReference>
<sequence>MVTASSSELVRKLRSLLQEPDDLSIWRYAVATRPYRDQAWAQHVNDYRITEKIRVAKEDGSWDAIVGRFLEKASFGDIPLSVFLTEDGRKWLRDISGQLSIK</sequence>
<dbReference type="Proteomes" id="UP000295443">
    <property type="component" value="Unassembled WGS sequence"/>
</dbReference>
<evidence type="ECO:0000313" key="1">
    <source>
        <dbReference type="EMBL" id="TCJ20185.1"/>
    </source>
</evidence>
<dbReference type="EMBL" id="SJZB01000003">
    <property type="protein sequence ID" value="TCJ20185.1"/>
    <property type="molecule type" value="Genomic_DNA"/>
</dbReference>
<dbReference type="AlphaFoldDB" id="A0A4R1BSH8"/>
<protein>
    <submittedName>
        <fullName evidence="1">Uncharacterized protein</fullName>
    </submittedName>
</protein>
<evidence type="ECO:0000313" key="2">
    <source>
        <dbReference type="Proteomes" id="UP000295443"/>
    </source>
</evidence>
<gene>
    <name evidence="1" type="ORF">EZJ19_01015</name>
</gene>
<comment type="caution">
    <text evidence="1">The sequence shown here is derived from an EMBL/GenBank/DDBJ whole genome shotgun (WGS) entry which is preliminary data.</text>
</comment>
<reference evidence="1 2" key="1">
    <citation type="submission" date="2019-03" db="EMBL/GenBank/DDBJ databases">
        <title>Genome sequence of Thiobacillaceae bacterium LSR1, a sulfur-oxidizing bacterium isolated from freshwater sediment.</title>
        <authorList>
            <person name="Li S."/>
        </authorList>
    </citation>
    <scope>NUCLEOTIDE SEQUENCE [LARGE SCALE GENOMIC DNA]</scope>
    <source>
        <strain evidence="1 2">LSR1</strain>
    </source>
</reference>
<proteinExistence type="predicted"/>
<organism evidence="1 2">
    <name type="scientific">Parasulfuritortus cantonensis</name>
    <dbReference type="NCBI Taxonomy" id="2528202"/>
    <lineage>
        <taxon>Bacteria</taxon>
        <taxon>Pseudomonadati</taxon>
        <taxon>Pseudomonadota</taxon>
        <taxon>Betaproteobacteria</taxon>
        <taxon>Nitrosomonadales</taxon>
        <taxon>Thiobacillaceae</taxon>
        <taxon>Parasulfuritortus</taxon>
    </lineage>
</organism>
<name>A0A4R1BSH8_9PROT</name>